<comment type="caution">
    <text evidence="8">The sequence shown here is derived from an EMBL/GenBank/DDBJ whole genome shotgun (WGS) entry which is preliminary data.</text>
</comment>
<dbReference type="PANTHER" id="PTHR23517:SF3">
    <property type="entry name" value="INTEGRAL MEMBRANE TRANSPORT PROTEIN"/>
    <property type="match status" value="1"/>
</dbReference>
<keyword evidence="3" id="KW-1003">Cell membrane</keyword>
<sequence length="355" mass="40460">MEIQNIILWRRFFSGLAYTAMQSVFFIYLMKYKDFDSVQIASAFSLLVFASQAFSLFAGSWGDRFGRMPIMLFGCLLDSLAYILLLTTNHYALLLLATFCFGLGSTLFSTNARAFLLSSAEDNYASKTKAQGKFLKISSMASMVAPLVSIPFIHYQKAEWLIWCSCAIEVTMLLFMWQTMPRKKCNFRFTPFRFAQFKEVINKRFIFVHLLLFIPLGMGSAFYVIFPYIFTELLDQQELVPIAFFINNLIAVLLQAQFSRKVNFGVVKLNYIAPILIALLIVPWFYALEYISEVTAFLYLIIFSLVSLFANTALANMLVKLDKGENQGLMFGLSKLILAITTAGVMNILPYIFLV</sequence>
<evidence type="ECO:0000256" key="4">
    <source>
        <dbReference type="ARBA" id="ARBA00022692"/>
    </source>
</evidence>
<feature type="transmembrane region" description="Helical" evidence="7">
    <location>
        <begin position="137"/>
        <end position="154"/>
    </location>
</feature>
<feature type="transmembrane region" description="Helical" evidence="7">
    <location>
        <begin position="38"/>
        <end position="58"/>
    </location>
</feature>
<dbReference type="InterPro" id="IPR036259">
    <property type="entry name" value="MFS_trans_sf"/>
</dbReference>
<name>A0A9X4G7L2_ACTEU</name>
<feature type="transmembrane region" description="Helical" evidence="7">
    <location>
        <begin position="160"/>
        <end position="177"/>
    </location>
</feature>
<dbReference type="Pfam" id="PF07690">
    <property type="entry name" value="MFS_1"/>
    <property type="match status" value="1"/>
</dbReference>
<evidence type="ECO:0000256" key="3">
    <source>
        <dbReference type="ARBA" id="ARBA00022475"/>
    </source>
</evidence>
<evidence type="ECO:0000256" key="7">
    <source>
        <dbReference type="SAM" id="Phobius"/>
    </source>
</evidence>
<gene>
    <name evidence="8" type="ORF">OQ257_09545</name>
</gene>
<feature type="transmembrane region" description="Helical" evidence="7">
    <location>
        <begin position="331"/>
        <end position="353"/>
    </location>
</feature>
<accession>A0A9X4G7L2</accession>
<feature type="transmembrane region" description="Helical" evidence="7">
    <location>
        <begin position="297"/>
        <end position="319"/>
    </location>
</feature>
<dbReference type="Proteomes" id="UP001142444">
    <property type="component" value="Unassembled WGS sequence"/>
</dbReference>
<evidence type="ECO:0000313" key="9">
    <source>
        <dbReference type="Proteomes" id="UP001142444"/>
    </source>
</evidence>
<dbReference type="PANTHER" id="PTHR23517">
    <property type="entry name" value="RESISTANCE PROTEIN MDTM, PUTATIVE-RELATED-RELATED"/>
    <property type="match status" value="1"/>
</dbReference>
<feature type="transmembrane region" description="Helical" evidence="7">
    <location>
        <begin position="93"/>
        <end position="116"/>
    </location>
</feature>
<keyword evidence="5 7" id="KW-1133">Transmembrane helix</keyword>
<dbReference type="InterPro" id="IPR011701">
    <property type="entry name" value="MFS"/>
</dbReference>
<evidence type="ECO:0000256" key="5">
    <source>
        <dbReference type="ARBA" id="ARBA00022989"/>
    </source>
</evidence>
<dbReference type="EMBL" id="JAPHVQ010000009">
    <property type="protein sequence ID" value="MDE8035404.1"/>
    <property type="molecule type" value="Genomic_DNA"/>
</dbReference>
<evidence type="ECO:0000313" key="8">
    <source>
        <dbReference type="EMBL" id="MDE8035404.1"/>
    </source>
</evidence>
<keyword evidence="6 7" id="KW-0472">Membrane</keyword>
<dbReference type="GO" id="GO:0005886">
    <property type="term" value="C:plasma membrane"/>
    <property type="evidence" value="ECO:0007669"/>
    <property type="project" value="UniProtKB-SubCell"/>
</dbReference>
<feature type="transmembrane region" description="Helical" evidence="7">
    <location>
        <begin position="70"/>
        <end position="87"/>
    </location>
</feature>
<feature type="transmembrane region" description="Helical" evidence="7">
    <location>
        <begin position="12"/>
        <end position="32"/>
    </location>
</feature>
<keyword evidence="4 7" id="KW-0812">Transmembrane</keyword>
<dbReference type="GO" id="GO:0022857">
    <property type="term" value="F:transmembrane transporter activity"/>
    <property type="evidence" value="ECO:0007669"/>
    <property type="project" value="InterPro"/>
</dbReference>
<comment type="subcellular location">
    <subcellularLocation>
        <location evidence="1">Cell membrane</location>
        <topology evidence="1">Multi-pass membrane protein</topology>
    </subcellularLocation>
</comment>
<evidence type="ECO:0000256" key="2">
    <source>
        <dbReference type="ARBA" id="ARBA00022448"/>
    </source>
</evidence>
<feature type="transmembrane region" description="Helical" evidence="7">
    <location>
        <begin position="242"/>
        <end position="259"/>
    </location>
</feature>
<evidence type="ECO:0000256" key="6">
    <source>
        <dbReference type="ARBA" id="ARBA00023136"/>
    </source>
</evidence>
<organism evidence="8 9">
    <name type="scientific">Actinobacillus equuli subsp. equuli</name>
    <dbReference type="NCBI Taxonomy" id="202947"/>
    <lineage>
        <taxon>Bacteria</taxon>
        <taxon>Pseudomonadati</taxon>
        <taxon>Pseudomonadota</taxon>
        <taxon>Gammaproteobacteria</taxon>
        <taxon>Pasteurellales</taxon>
        <taxon>Pasteurellaceae</taxon>
        <taxon>Actinobacillus</taxon>
    </lineage>
</organism>
<dbReference type="RefSeq" id="WP_275218282.1">
    <property type="nucleotide sequence ID" value="NZ_JAPHVQ010000009.1"/>
</dbReference>
<reference evidence="8" key="2">
    <citation type="journal article" date="2023" name="Pathogens">
        <title>Pathological Features and Genomic Characterization of an Actinobacillus equuli subsp. equuli Bearing Unique Virulence-Associated Genes from an Adult Horse with Pleuropneumonia.</title>
        <authorList>
            <person name="Kamali M."/>
            <person name="Carossino M."/>
            <person name="Del Piero F."/>
            <person name="Peak L."/>
            <person name="Mitchell M.S."/>
            <person name="Willette J."/>
            <person name="Baker R."/>
            <person name="Li F."/>
            <person name="Kenez A."/>
            <person name="Balasuriya U.B.R."/>
            <person name="Go Y.Y."/>
        </authorList>
    </citation>
    <scope>NUCLEOTIDE SEQUENCE</scope>
    <source>
        <strain evidence="8">4524</strain>
    </source>
</reference>
<dbReference type="InterPro" id="IPR050171">
    <property type="entry name" value="MFS_Transporters"/>
</dbReference>
<dbReference type="SUPFAM" id="SSF103473">
    <property type="entry name" value="MFS general substrate transporter"/>
    <property type="match status" value="1"/>
</dbReference>
<dbReference type="Gene3D" id="1.20.1250.20">
    <property type="entry name" value="MFS general substrate transporter like domains"/>
    <property type="match status" value="1"/>
</dbReference>
<dbReference type="AlphaFoldDB" id="A0A9X4G7L2"/>
<feature type="transmembrane region" description="Helical" evidence="7">
    <location>
        <begin position="206"/>
        <end position="230"/>
    </location>
</feature>
<proteinExistence type="predicted"/>
<evidence type="ECO:0000256" key="1">
    <source>
        <dbReference type="ARBA" id="ARBA00004651"/>
    </source>
</evidence>
<reference evidence="8" key="1">
    <citation type="submission" date="2022-11" db="EMBL/GenBank/DDBJ databases">
        <authorList>
            <person name="Kamali M."/>
            <person name="Peak L."/>
            <person name="Go Y.Y."/>
            <person name="Balasuriya U.B.R."/>
            <person name="Carossino M."/>
        </authorList>
    </citation>
    <scope>NUCLEOTIDE SEQUENCE</scope>
    <source>
        <strain evidence="8">4524</strain>
    </source>
</reference>
<protein>
    <submittedName>
        <fullName evidence="8">MFS transporter</fullName>
    </submittedName>
</protein>
<keyword evidence="2" id="KW-0813">Transport</keyword>
<feature type="transmembrane region" description="Helical" evidence="7">
    <location>
        <begin position="271"/>
        <end position="291"/>
    </location>
</feature>
<keyword evidence="9" id="KW-1185">Reference proteome</keyword>